<accession>A0A7S2C656</accession>
<dbReference type="InterPro" id="IPR023393">
    <property type="entry name" value="START-like_dom_sf"/>
</dbReference>
<name>A0A7S2C656_9STRA</name>
<dbReference type="Gene3D" id="3.30.530.20">
    <property type="match status" value="1"/>
</dbReference>
<proteinExistence type="predicted"/>
<sequence>MASRYPGARLAQTGAAQLLPGIKFQAKLTLDVREFIDGMPAELSAEVPDASTSSKKVREFDAALPLVRDVFPRPYALSRLPMRDISMQSVQGEQSDFSLYQGVWRMQPLPGCAPEGGDAMRLTYAVELRPSLPVPVALLEAKIATDLANNLKAIRSYAEAQTVAKRFSSE</sequence>
<reference evidence="1" key="1">
    <citation type="submission" date="2021-01" db="EMBL/GenBank/DDBJ databases">
        <authorList>
            <person name="Corre E."/>
            <person name="Pelletier E."/>
            <person name="Niang G."/>
            <person name="Scheremetjew M."/>
            <person name="Finn R."/>
            <person name="Kale V."/>
            <person name="Holt S."/>
            <person name="Cochrane G."/>
            <person name="Meng A."/>
            <person name="Brown T."/>
            <person name="Cohen L."/>
        </authorList>
    </citation>
    <scope>NUCLEOTIDE SEQUENCE</scope>
    <source>
        <strain evidence="1">RCC1693</strain>
    </source>
</reference>
<dbReference type="AlphaFoldDB" id="A0A7S2C656"/>
<evidence type="ECO:0000313" key="1">
    <source>
        <dbReference type="EMBL" id="CAD9416275.1"/>
    </source>
</evidence>
<organism evidence="1">
    <name type="scientific">Florenciella parvula</name>
    <dbReference type="NCBI Taxonomy" id="236787"/>
    <lineage>
        <taxon>Eukaryota</taxon>
        <taxon>Sar</taxon>
        <taxon>Stramenopiles</taxon>
        <taxon>Ochrophyta</taxon>
        <taxon>Dictyochophyceae</taxon>
        <taxon>Florenciellales</taxon>
        <taxon>Florenciella</taxon>
    </lineage>
</organism>
<protein>
    <recommendedName>
        <fullName evidence="2">Coenzyme Q-binding protein COQ10 START domain-containing protein</fullName>
    </recommendedName>
</protein>
<dbReference type="PANTHER" id="PTHR34060:SF1">
    <property type="entry name" value="POLYKETIDE CYCLASE _ DEHYDRASE AND LIPID TRANSPORT PROTEIN"/>
    <property type="match status" value="1"/>
</dbReference>
<evidence type="ECO:0008006" key="2">
    <source>
        <dbReference type="Google" id="ProtNLM"/>
    </source>
</evidence>
<gene>
    <name evidence="1" type="ORF">FPAR1323_LOCUS8739</name>
</gene>
<dbReference type="PANTHER" id="PTHR34060">
    <property type="entry name" value="POLYKETIDE CYCLASE / DEHYDRASE AND LIPID TRANSPORT PROTEIN"/>
    <property type="match status" value="1"/>
</dbReference>
<dbReference type="EMBL" id="HBGT01016376">
    <property type="protein sequence ID" value="CAD9416275.1"/>
    <property type="molecule type" value="Transcribed_RNA"/>
</dbReference>